<dbReference type="SMART" id="SM01321">
    <property type="entry name" value="Y1_Tnp"/>
    <property type="match status" value="1"/>
</dbReference>
<dbReference type="RefSeq" id="WP_164030269.1">
    <property type="nucleotide sequence ID" value="NZ_JAABOQ010000002.1"/>
</dbReference>
<protein>
    <submittedName>
        <fullName evidence="2">Transposase</fullName>
    </submittedName>
</protein>
<accession>A0A6M0CFW1</accession>
<reference evidence="2 3" key="1">
    <citation type="submission" date="2020-01" db="EMBL/GenBank/DDBJ databases">
        <title>Spongiivirga citrea KCTC 32990T.</title>
        <authorList>
            <person name="Wang G."/>
        </authorList>
    </citation>
    <scope>NUCLEOTIDE SEQUENCE [LARGE SCALE GENOMIC DNA]</scope>
    <source>
        <strain evidence="2 3">KCTC 32990</strain>
    </source>
</reference>
<evidence type="ECO:0000259" key="1">
    <source>
        <dbReference type="SMART" id="SM01321"/>
    </source>
</evidence>
<dbReference type="InterPro" id="IPR036515">
    <property type="entry name" value="Transposase_17_sf"/>
</dbReference>
<dbReference type="Gene3D" id="3.30.70.1290">
    <property type="entry name" value="Transposase IS200-like"/>
    <property type="match status" value="1"/>
</dbReference>
<name>A0A6M0CFW1_9FLAO</name>
<dbReference type="NCBIfam" id="NF047646">
    <property type="entry name" value="REP_Tyr_transpos"/>
    <property type="match status" value="1"/>
</dbReference>
<comment type="caution">
    <text evidence="2">The sequence shown here is derived from an EMBL/GenBank/DDBJ whole genome shotgun (WGS) entry which is preliminary data.</text>
</comment>
<dbReference type="Proteomes" id="UP000474296">
    <property type="component" value="Unassembled WGS sequence"/>
</dbReference>
<dbReference type="GO" id="GO:0006313">
    <property type="term" value="P:DNA transposition"/>
    <property type="evidence" value="ECO:0007669"/>
    <property type="project" value="InterPro"/>
</dbReference>
<dbReference type="EMBL" id="JAABOQ010000002">
    <property type="protein sequence ID" value="NER16776.1"/>
    <property type="molecule type" value="Genomic_DNA"/>
</dbReference>
<dbReference type="PANTHER" id="PTHR36966:SF1">
    <property type="entry name" value="REP-ASSOCIATED TYROSINE TRANSPOSASE"/>
    <property type="match status" value="1"/>
</dbReference>
<feature type="domain" description="Transposase IS200-like" evidence="1">
    <location>
        <begin position="11"/>
        <end position="148"/>
    </location>
</feature>
<dbReference type="SUPFAM" id="SSF143422">
    <property type="entry name" value="Transposase IS200-like"/>
    <property type="match status" value="1"/>
</dbReference>
<evidence type="ECO:0000313" key="2">
    <source>
        <dbReference type="EMBL" id="NER16776.1"/>
    </source>
</evidence>
<dbReference type="InterPro" id="IPR002686">
    <property type="entry name" value="Transposase_17"/>
</dbReference>
<dbReference type="PANTHER" id="PTHR36966">
    <property type="entry name" value="REP-ASSOCIATED TYROSINE TRANSPOSASE"/>
    <property type="match status" value="1"/>
</dbReference>
<dbReference type="InterPro" id="IPR052715">
    <property type="entry name" value="RAYT_transposase"/>
</dbReference>
<keyword evidence="3" id="KW-1185">Reference proteome</keyword>
<proteinExistence type="predicted"/>
<evidence type="ECO:0000313" key="3">
    <source>
        <dbReference type="Proteomes" id="UP000474296"/>
    </source>
</evidence>
<dbReference type="AlphaFoldDB" id="A0A6M0CFW1"/>
<dbReference type="GO" id="GO:0043565">
    <property type="term" value="F:sequence-specific DNA binding"/>
    <property type="evidence" value="ECO:0007669"/>
    <property type="project" value="TreeGrafter"/>
</dbReference>
<sequence>MQTDGYKIRDQSKPHFITFTVVNWVDIFTRKVYKDIVIENLQYCINNKGMVLYGYVVMSNHIHLIIQSSDDDLSGLIRDFKKNTAKKIIKQINTGPESRREWMLNQFKKATESHNRNQEYQFWKYGNHPEEIYSQKFMWSKLDYIHLNPVRLGLVNKASHYIYSSASNYVNNDGVIDTTKVDNAIINTNNDQDFWKSIAW</sequence>
<organism evidence="2 3">
    <name type="scientific">Spongiivirga citrea</name>
    <dbReference type="NCBI Taxonomy" id="1481457"/>
    <lineage>
        <taxon>Bacteria</taxon>
        <taxon>Pseudomonadati</taxon>
        <taxon>Bacteroidota</taxon>
        <taxon>Flavobacteriia</taxon>
        <taxon>Flavobacteriales</taxon>
        <taxon>Flavobacteriaceae</taxon>
        <taxon>Spongiivirga</taxon>
    </lineage>
</organism>
<dbReference type="Pfam" id="PF01797">
    <property type="entry name" value="Y1_Tnp"/>
    <property type="match status" value="1"/>
</dbReference>
<gene>
    <name evidence="2" type="ORF">GWK10_06115</name>
</gene>
<dbReference type="GO" id="GO:0004803">
    <property type="term" value="F:transposase activity"/>
    <property type="evidence" value="ECO:0007669"/>
    <property type="project" value="InterPro"/>
</dbReference>